<feature type="domain" description="Solute-binding protein family 3/N-terminal" evidence="2">
    <location>
        <begin position="39"/>
        <end position="259"/>
    </location>
</feature>
<gene>
    <name evidence="3" type="ORF">V1286_003712</name>
</gene>
<accession>A0ABU8BCB4</accession>
<keyword evidence="1" id="KW-0732">Signal</keyword>
<dbReference type="SMART" id="SM00062">
    <property type="entry name" value="PBPb"/>
    <property type="match status" value="1"/>
</dbReference>
<dbReference type="InterPro" id="IPR001638">
    <property type="entry name" value="Solute-binding_3/MltF_N"/>
</dbReference>
<dbReference type="PANTHER" id="PTHR35936:SF17">
    <property type="entry name" value="ARGININE-BINDING EXTRACELLULAR PROTEIN ARTP"/>
    <property type="match status" value="1"/>
</dbReference>
<proteinExistence type="predicted"/>
<dbReference type="CDD" id="cd13623">
    <property type="entry name" value="PBP2_AA_hypothetical"/>
    <property type="match status" value="1"/>
</dbReference>
<dbReference type="PANTHER" id="PTHR35936">
    <property type="entry name" value="MEMBRANE-BOUND LYTIC MUREIN TRANSGLYCOSYLASE F"/>
    <property type="match status" value="1"/>
</dbReference>
<reference evidence="3 4" key="1">
    <citation type="submission" date="2024-02" db="EMBL/GenBank/DDBJ databases">
        <title>Adaptive strategies in a cosmopolitan and abundant soil bacterium.</title>
        <authorList>
            <person name="Carini P."/>
        </authorList>
    </citation>
    <scope>NUCLEOTIDE SEQUENCE [LARGE SCALE GENOMIC DNA]</scope>
    <source>
        <strain evidence="3 4">AZCC 1608</strain>
    </source>
</reference>
<dbReference type="RefSeq" id="WP_334481480.1">
    <property type="nucleotide sequence ID" value="NZ_JAZHRV010000001.1"/>
</dbReference>
<dbReference type="Pfam" id="PF00497">
    <property type="entry name" value="SBP_bac_3"/>
    <property type="match status" value="1"/>
</dbReference>
<name>A0ABU8BCB4_9BRAD</name>
<dbReference type="EMBL" id="JAZHRV010000001">
    <property type="protein sequence ID" value="MEH2556183.1"/>
    <property type="molecule type" value="Genomic_DNA"/>
</dbReference>
<dbReference type="Gene3D" id="3.40.190.10">
    <property type="entry name" value="Periplasmic binding protein-like II"/>
    <property type="match status" value="2"/>
</dbReference>
<dbReference type="Proteomes" id="UP001364224">
    <property type="component" value="Unassembled WGS sequence"/>
</dbReference>
<sequence>MRRIIVAFLIVAGALAWRGVGPAIAADPDPRLILAPSGVLRAGLYPGTPTSILPDAGSGEPRGVGYDLCKELARRLGVPYEPVVFAKNAEVLAAVKSGEVDVAFTNATPARARDMDFGPPYLEIELGYLVPRGSALTTPVEVDAPGLRVGVTAGSSSDATLSRDFKHAQIVRAATFDIAIEMMSAGAINAYATNKATLFEMAEKLPGSKVLEGRWGIERHAIAIPRGREQAMAFIRQFTNEVKSEGVVGAAIARAGLRGAMISAAE</sequence>
<protein>
    <submittedName>
        <fullName evidence="3">Polar amino acid transport system substrate-binding protein</fullName>
    </submittedName>
</protein>
<evidence type="ECO:0000313" key="3">
    <source>
        <dbReference type="EMBL" id="MEH2556183.1"/>
    </source>
</evidence>
<comment type="caution">
    <text evidence="3">The sequence shown here is derived from an EMBL/GenBank/DDBJ whole genome shotgun (WGS) entry which is preliminary data.</text>
</comment>
<dbReference type="SUPFAM" id="SSF53850">
    <property type="entry name" value="Periplasmic binding protein-like II"/>
    <property type="match status" value="1"/>
</dbReference>
<evidence type="ECO:0000259" key="2">
    <source>
        <dbReference type="SMART" id="SM00062"/>
    </source>
</evidence>
<evidence type="ECO:0000313" key="4">
    <source>
        <dbReference type="Proteomes" id="UP001364224"/>
    </source>
</evidence>
<keyword evidence="4" id="KW-1185">Reference proteome</keyword>
<evidence type="ECO:0000256" key="1">
    <source>
        <dbReference type="ARBA" id="ARBA00022729"/>
    </source>
</evidence>
<organism evidence="3 4">
    <name type="scientific">Bradyrhizobium algeriense</name>
    <dbReference type="NCBI Taxonomy" id="634784"/>
    <lineage>
        <taxon>Bacteria</taxon>
        <taxon>Pseudomonadati</taxon>
        <taxon>Pseudomonadota</taxon>
        <taxon>Alphaproteobacteria</taxon>
        <taxon>Hyphomicrobiales</taxon>
        <taxon>Nitrobacteraceae</taxon>
        <taxon>Bradyrhizobium</taxon>
    </lineage>
</organism>